<dbReference type="InterPro" id="IPR021333">
    <property type="entry name" value="DUF2946"/>
</dbReference>
<dbReference type="AlphaFoldDB" id="A0A4R1NLZ9"/>
<proteinExistence type="predicted"/>
<keyword evidence="1" id="KW-0472">Membrane</keyword>
<dbReference type="Proteomes" id="UP000294555">
    <property type="component" value="Unassembled WGS sequence"/>
</dbReference>
<organism evidence="2 3">
    <name type="scientific">Sodalis ligni</name>
    <dbReference type="NCBI Taxonomy" id="2697027"/>
    <lineage>
        <taxon>Bacteria</taxon>
        <taxon>Pseudomonadati</taxon>
        <taxon>Pseudomonadota</taxon>
        <taxon>Gammaproteobacteria</taxon>
        <taxon>Enterobacterales</taxon>
        <taxon>Bruguierivoracaceae</taxon>
        <taxon>Sodalis</taxon>
    </lineage>
</organism>
<keyword evidence="3" id="KW-1185">Reference proteome</keyword>
<dbReference type="EMBL" id="SJOI01000001">
    <property type="protein sequence ID" value="TCL05826.1"/>
    <property type="molecule type" value="Genomic_DNA"/>
</dbReference>
<comment type="caution">
    <text evidence="2">The sequence shown here is derived from an EMBL/GenBank/DDBJ whole genome shotgun (WGS) entry which is preliminary data.</text>
</comment>
<feature type="transmembrane region" description="Helical" evidence="1">
    <location>
        <begin position="113"/>
        <end position="135"/>
    </location>
</feature>
<dbReference type="OrthoDB" id="6507184at2"/>
<accession>A0A4R1NLZ9</accession>
<name>A0A4R1NLZ9_9GAMM</name>
<evidence type="ECO:0000313" key="2">
    <source>
        <dbReference type="EMBL" id="TCL05826.1"/>
    </source>
</evidence>
<gene>
    <name evidence="2" type="ORF">EZJ58_4048</name>
</gene>
<evidence type="ECO:0000256" key="1">
    <source>
        <dbReference type="SAM" id="Phobius"/>
    </source>
</evidence>
<protein>
    <submittedName>
        <fullName evidence="2">DUF2946 family protein</fullName>
    </submittedName>
</protein>
<dbReference type="RefSeq" id="WP_132924724.1">
    <property type="nucleotide sequence ID" value="NZ_SJOI01000001.1"/>
</dbReference>
<dbReference type="Pfam" id="PF11162">
    <property type="entry name" value="DUF2946"/>
    <property type="match status" value="1"/>
</dbReference>
<keyword evidence="1" id="KW-1133">Transmembrane helix</keyword>
<reference evidence="2 3" key="1">
    <citation type="submission" date="2019-02" db="EMBL/GenBank/DDBJ databases">
        <title>Investigation of anaerobic lignin degradation for improved lignocellulosic biofuels.</title>
        <authorList>
            <person name="Deangelis K."/>
        </authorList>
    </citation>
    <scope>NUCLEOTIDE SEQUENCE [LARGE SCALE GENOMIC DNA]</scope>
    <source>
        <strain evidence="2 3">159R</strain>
    </source>
</reference>
<sequence length="164" mass="17712">MPALIGLVAILMLFIGPVVSKSLEHRRVGVNIDPGHTVATAAMAMAGMDMSDDEMNGDGMSAMSEPDNSQPVPVHDARHAGHDNHLAHSALYAWTDGSTSGLMNDIACGYCQLLLHLPLMAWLFIPFVWLMLLISRAPPAAIFTRPLLSFFPGDPQPRAPPLFN</sequence>
<keyword evidence="1" id="KW-0812">Transmembrane</keyword>
<evidence type="ECO:0000313" key="3">
    <source>
        <dbReference type="Proteomes" id="UP000294555"/>
    </source>
</evidence>